<feature type="transmembrane region" description="Helical" evidence="7">
    <location>
        <begin position="12"/>
        <end position="39"/>
    </location>
</feature>
<evidence type="ECO:0000256" key="3">
    <source>
        <dbReference type="ARBA" id="ARBA00022519"/>
    </source>
</evidence>
<dbReference type="Proteomes" id="UP000320300">
    <property type="component" value="Unassembled WGS sequence"/>
</dbReference>
<keyword evidence="5 7" id="KW-0472">Membrane</keyword>
<proteinExistence type="predicted"/>
<dbReference type="PANTHER" id="PTHR30606">
    <property type="entry name" value="LIPID A BIOSYNTHESIS LAUROYL ACYLTRANSFERASE"/>
    <property type="match status" value="1"/>
</dbReference>
<comment type="subcellular location">
    <subcellularLocation>
        <location evidence="1">Cell inner membrane</location>
    </subcellularLocation>
</comment>
<evidence type="ECO:0000256" key="1">
    <source>
        <dbReference type="ARBA" id="ARBA00004533"/>
    </source>
</evidence>
<dbReference type="Pfam" id="PF03279">
    <property type="entry name" value="Lip_A_acyltrans"/>
    <property type="match status" value="1"/>
</dbReference>
<keyword evidence="9" id="KW-1185">Reference proteome</keyword>
<protein>
    <submittedName>
        <fullName evidence="8">KDO2-lipid IV(A) lauroyltransferase</fullName>
    </submittedName>
</protein>
<dbReference type="GO" id="GO:0016746">
    <property type="term" value="F:acyltransferase activity"/>
    <property type="evidence" value="ECO:0007669"/>
    <property type="project" value="UniProtKB-KW"/>
</dbReference>
<keyword evidence="3" id="KW-0997">Cell inner membrane</keyword>
<reference evidence="8 9" key="1">
    <citation type="submission" date="2017-05" db="EMBL/GenBank/DDBJ databases">
        <authorList>
            <person name="Varghese N."/>
            <person name="Submissions S."/>
        </authorList>
    </citation>
    <scope>NUCLEOTIDE SEQUENCE [LARGE SCALE GENOMIC DNA]</scope>
    <source>
        <strain evidence="8 9">DSM 19036</strain>
    </source>
</reference>
<dbReference type="EMBL" id="FXTN01000012">
    <property type="protein sequence ID" value="SMO95797.1"/>
    <property type="molecule type" value="Genomic_DNA"/>
</dbReference>
<dbReference type="CDD" id="cd07984">
    <property type="entry name" value="LPLAT_LABLAT-like"/>
    <property type="match status" value="1"/>
</dbReference>
<dbReference type="OrthoDB" id="9801955at2"/>
<dbReference type="GO" id="GO:0005886">
    <property type="term" value="C:plasma membrane"/>
    <property type="evidence" value="ECO:0007669"/>
    <property type="project" value="UniProtKB-SubCell"/>
</dbReference>
<keyword evidence="7" id="KW-1133">Transmembrane helix</keyword>
<name>A0A521FHW5_9SPHI</name>
<dbReference type="InterPro" id="IPR004960">
    <property type="entry name" value="LipA_acyltrans"/>
</dbReference>
<gene>
    <name evidence="8" type="ORF">SAMN06265348_112206</name>
</gene>
<keyword evidence="6" id="KW-0012">Acyltransferase</keyword>
<evidence type="ECO:0000313" key="9">
    <source>
        <dbReference type="Proteomes" id="UP000320300"/>
    </source>
</evidence>
<keyword evidence="4 8" id="KW-0808">Transferase</keyword>
<keyword evidence="7" id="KW-0812">Transmembrane</keyword>
<evidence type="ECO:0000256" key="4">
    <source>
        <dbReference type="ARBA" id="ARBA00022679"/>
    </source>
</evidence>
<evidence type="ECO:0000256" key="2">
    <source>
        <dbReference type="ARBA" id="ARBA00022475"/>
    </source>
</evidence>
<sequence length="290" mass="34059">MLKRIPSYIGLFFIYALSLLPLRVLYLFASLLYLVLYYITGYRRAVVSTNLKKSFPEKSSEEIKLIEKRYYKYLSALIFEIIKMSTISKAQLKRRFIWKNIEQMNAYADQGIGVLACSAHYGNWEWGTLSIGLSFKGNTYPIYKPLSSKAFDQWFNHIRTRFGNQLIAMRQTYRSLAETKNIPSLYLFGNDQAPPKEESHQWITFLNQHTSVQQGMEKIAIKTNRPVFYLKLSVLRKGYYQVECIPICLNPAASSQQEITALHTSLLEEIIRERPEYWLWSHKRWKHQPG</sequence>
<dbReference type="RefSeq" id="WP_142530402.1">
    <property type="nucleotide sequence ID" value="NZ_CBCSJO010000011.1"/>
</dbReference>
<evidence type="ECO:0000256" key="5">
    <source>
        <dbReference type="ARBA" id="ARBA00023136"/>
    </source>
</evidence>
<evidence type="ECO:0000313" key="8">
    <source>
        <dbReference type="EMBL" id="SMO95797.1"/>
    </source>
</evidence>
<dbReference type="AlphaFoldDB" id="A0A521FHW5"/>
<evidence type="ECO:0000256" key="6">
    <source>
        <dbReference type="ARBA" id="ARBA00023315"/>
    </source>
</evidence>
<accession>A0A521FHW5</accession>
<keyword evidence="2" id="KW-1003">Cell membrane</keyword>
<dbReference type="PANTHER" id="PTHR30606:SF10">
    <property type="entry name" value="PHOSPHATIDYLINOSITOL MANNOSIDE ACYLTRANSFERASE"/>
    <property type="match status" value="1"/>
</dbReference>
<organism evidence="8 9">
    <name type="scientific">Pedobacter westerhofensis</name>
    <dbReference type="NCBI Taxonomy" id="425512"/>
    <lineage>
        <taxon>Bacteria</taxon>
        <taxon>Pseudomonadati</taxon>
        <taxon>Bacteroidota</taxon>
        <taxon>Sphingobacteriia</taxon>
        <taxon>Sphingobacteriales</taxon>
        <taxon>Sphingobacteriaceae</taxon>
        <taxon>Pedobacter</taxon>
    </lineage>
</organism>
<dbReference type="GO" id="GO:0009247">
    <property type="term" value="P:glycolipid biosynthetic process"/>
    <property type="evidence" value="ECO:0007669"/>
    <property type="project" value="UniProtKB-ARBA"/>
</dbReference>
<evidence type="ECO:0000256" key="7">
    <source>
        <dbReference type="SAM" id="Phobius"/>
    </source>
</evidence>